<evidence type="ECO:0008006" key="4">
    <source>
        <dbReference type="Google" id="ProtNLM"/>
    </source>
</evidence>
<sequence length="327" mass="35413">MQEPASDQSRIKEIQSALASLDVDIKLLRLGMKAGFNPSQPRVPAGDPDGGQWTDTGAGGSDNPRQSTFRTADRARIVTRFGAGHSIADPRSRHTVTLANGKRFVFETEGAVQSVFDGKGRPISKAIWTPAGPESLPIVQQAGLPAREAVDAFEAARHLYNRLTAGNSPEQRACLAFTATEFEPDSTLPTVNFVGMLSRADTAAVCSRLDTVQRLADEASVEARAAGTYPNPAVYGTAVHTRLSHKIRDLGDPSLRPERSLTKKIEEAPFSNAVRVDVLEDHGTGPICVYDLKTGRRGLSKARTLEFGVRLAKYGRPIIVIEIRPFE</sequence>
<proteinExistence type="predicted"/>
<dbReference type="Proteomes" id="UP000323300">
    <property type="component" value="Unassembled WGS sequence"/>
</dbReference>
<dbReference type="OrthoDB" id="8115513at2"/>
<dbReference type="AlphaFoldDB" id="A0A1I3XFF1"/>
<dbReference type="RefSeq" id="WP_149759463.1">
    <property type="nucleotide sequence ID" value="NZ_BSPE01000008.1"/>
</dbReference>
<gene>
    <name evidence="2" type="ORF">SAMN04488498_103165</name>
</gene>
<feature type="region of interest" description="Disordered" evidence="1">
    <location>
        <begin position="36"/>
        <end position="70"/>
    </location>
</feature>
<name>A0A1I3XFF1_9HYPH</name>
<dbReference type="EMBL" id="FOSL01000003">
    <property type="protein sequence ID" value="SFK17796.1"/>
    <property type="molecule type" value="Genomic_DNA"/>
</dbReference>
<keyword evidence="3" id="KW-1185">Reference proteome</keyword>
<evidence type="ECO:0000256" key="1">
    <source>
        <dbReference type="SAM" id="MobiDB-lite"/>
    </source>
</evidence>
<accession>A0A1I3XFF1</accession>
<organism evidence="2 3">
    <name type="scientific">Neomesorhizobium albiziae</name>
    <dbReference type="NCBI Taxonomy" id="335020"/>
    <lineage>
        <taxon>Bacteria</taxon>
        <taxon>Pseudomonadati</taxon>
        <taxon>Pseudomonadota</taxon>
        <taxon>Alphaproteobacteria</taxon>
        <taxon>Hyphomicrobiales</taxon>
        <taxon>Phyllobacteriaceae</taxon>
        <taxon>Neomesorhizobium</taxon>
    </lineage>
</organism>
<evidence type="ECO:0000313" key="3">
    <source>
        <dbReference type="Proteomes" id="UP000323300"/>
    </source>
</evidence>
<protein>
    <recommendedName>
        <fullName evidence="4">PD-(D/E)XK nuclease superfamily protein</fullName>
    </recommendedName>
</protein>
<evidence type="ECO:0000313" key="2">
    <source>
        <dbReference type="EMBL" id="SFK17796.1"/>
    </source>
</evidence>
<reference evidence="2 3" key="1">
    <citation type="submission" date="2016-10" db="EMBL/GenBank/DDBJ databases">
        <authorList>
            <person name="Varghese N."/>
            <person name="Submissions S."/>
        </authorList>
    </citation>
    <scope>NUCLEOTIDE SEQUENCE [LARGE SCALE GENOMIC DNA]</scope>
    <source>
        <strain evidence="2 3">DSM 21822</strain>
    </source>
</reference>